<evidence type="ECO:0000313" key="6">
    <source>
        <dbReference type="EMBL" id="RJG09382.1"/>
    </source>
</evidence>
<dbReference type="Gene3D" id="1.10.10.10">
    <property type="entry name" value="Winged helix-like DNA-binding domain superfamily/Winged helix DNA-binding domain"/>
    <property type="match status" value="1"/>
</dbReference>
<evidence type="ECO:0000259" key="5">
    <source>
        <dbReference type="PROSITE" id="PS51063"/>
    </source>
</evidence>
<reference evidence="6 7" key="1">
    <citation type="submission" date="2018-09" db="EMBL/GenBank/DDBJ databases">
        <authorList>
            <person name="Zhu H."/>
        </authorList>
    </citation>
    <scope>NUCLEOTIDE SEQUENCE [LARGE SCALE GENOMIC DNA]</scope>
    <source>
        <strain evidence="6 7">K1S02-61</strain>
    </source>
</reference>
<dbReference type="CDD" id="cd00038">
    <property type="entry name" value="CAP_ED"/>
    <property type="match status" value="1"/>
</dbReference>
<dbReference type="SUPFAM" id="SSF46785">
    <property type="entry name" value="Winged helix' DNA-binding domain"/>
    <property type="match status" value="1"/>
</dbReference>
<dbReference type="GO" id="GO:0003677">
    <property type="term" value="F:DNA binding"/>
    <property type="evidence" value="ECO:0007669"/>
    <property type="project" value="UniProtKB-KW"/>
</dbReference>
<dbReference type="PANTHER" id="PTHR24567">
    <property type="entry name" value="CRP FAMILY TRANSCRIPTIONAL REGULATORY PROTEIN"/>
    <property type="match status" value="1"/>
</dbReference>
<dbReference type="InterPro" id="IPR050397">
    <property type="entry name" value="Env_Response_Regulators"/>
</dbReference>
<protein>
    <submittedName>
        <fullName evidence="6">Fumarate/nitrate reduction transcriptional regulator Fnr</fullName>
    </submittedName>
</protein>
<dbReference type="NCBIfam" id="NF008365">
    <property type="entry name" value="PRK11161.1"/>
    <property type="match status" value="1"/>
</dbReference>
<dbReference type="PROSITE" id="PS51063">
    <property type="entry name" value="HTH_CRP_2"/>
    <property type="match status" value="1"/>
</dbReference>
<dbReference type="InterPro" id="IPR036390">
    <property type="entry name" value="WH_DNA-bd_sf"/>
</dbReference>
<dbReference type="SMART" id="SM00419">
    <property type="entry name" value="HTH_CRP"/>
    <property type="match status" value="1"/>
</dbReference>
<dbReference type="PRINTS" id="PR00034">
    <property type="entry name" value="HTHCRP"/>
</dbReference>
<dbReference type="OrthoDB" id="7643467at2"/>
<dbReference type="CDD" id="cd00092">
    <property type="entry name" value="HTH_CRP"/>
    <property type="match status" value="1"/>
</dbReference>
<accession>A0A418XA55</accession>
<evidence type="ECO:0000256" key="3">
    <source>
        <dbReference type="ARBA" id="ARBA00023163"/>
    </source>
</evidence>
<keyword evidence="7" id="KW-1185">Reference proteome</keyword>
<dbReference type="InterPro" id="IPR018490">
    <property type="entry name" value="cNMP-bd_dom_sf"/>
</dbReference>
<name>A0A418XA55_9BURK</name>
<dbReference type="Gene3D" id="2.60.120.10">
    <property type="entry name" value="Jelly Rolls"/>
    <property type="match status" value="1"/>
</dbReference>
<dbReference type="EMBL" id="QYUP01000176">
    <property type="protein sequence ID" value="RJG09382.1"/>
    <property type="molecule type" value="Genomic_DNA"/>
</dbReference>
<gene>
    <name evidence="6" type="ORF">D3872_23070</name>
</gene>
<keyword evidence="2" id="KW-0238">DNA-binding</keyword>
<dbReference type="RefSeq" id="WP_119812965.1">
    <property type="nucleotide sequence ID" value="NZ_QYUP01000176.1"/>
</dbReference>
<sequence length="275" mass="30336">MSKSIRIVPSLAAHTEMAKCSVCSLKTLCLPHGLSSTELGQLDKLVVRRRRLERDESLYRMGDPFRNLYAVRFGQLKTYQLDAHGSQQITGFQMTGDLLGLDAIGGGSHHCGALALEDSEVCEISYADLEEMLTQLPRLMQHFHRIMSNEISREQGAMLFLGSAKAEQRFAIFLLGLSARHAARGYSATSFQLRMSREEIGSYLSLTIESVSRLISAFRKSGWIEVDNREVEILDLASLRALSAGMGTAGTFKSAAKVQPRPGKAMGMVQHRIAA</sequence>
<evidence type="ECO:0000256" key="2">
    <source>
        <dbReference type="ARBA" id="ARBA00023125"/>
    </source>
</evidence>
<dbReference type="Pfam" id="PF00027">
    <property type="entry name" value="cNMP_binding"/>
    <property type="match status" value="1"/>
</dbReference>
<dbReference type="SUPFAM" id="SSF51206">
    <property type="entry name" value="cAMP-binding domain-like"/>
    <property type="match status" value="1"/>
</dbReference>
<dbReference type="FunFam" id="1.10.10.10:FF:000028">
    <property type="entry name" value="Fumarate/nitrate reduction transcriptional regulator Fnr"/>
    <property type="match status" value="1"/>
</dbReference>
<keyword evidence="3" id="KW-0804">Transcription</keyword>
<dbReference type="InterPro" id="IPR036388">
    <property type="entry name" value="WH-like_DNA-bd_sf"/>
</dbReference>
<dbReference type="Pfam" id="PF13545">
    <property type="entry name" value="HTH_Crp_2"/>
    <property type="match status" value="1"/>
</dbReference>
<feature type="domain" description="HTH crp-type" evidence="5">
    <location>
        <begin position="164"/>
        <end position="237"/>
    </location>
</feature>
<keyword evidence="1" id="KW-0805">Transcription regulation</keyword>
<evidence type="ECO:0000259" key="4">
    <source>
        <dbReference type="PROSITE" id="PS50042"/>
    </source>
</evidence>
<comment type="caution">
    <text evidence="6">The sequence shown here is derived from an EMBL/GenBank/DDBJ whole genome shotgun (WGS) entry which is preliminary data.</text>
</comment>
<proteinExistence type="predicted"/>
<dbReference type="InterPro" id="IPR012318">
    <property type="entry name" value="HTH_CRP"/>
</dbReference>
<dbReference type="GO" id="GO:0005829">
    <property type="term" value="C:cytosol"/>
    <property type="evidence" value="ECO:0007669"/>
    <property type="project" value="TreeGrafter"/>
</dbReference>
<feature type="domain" description="Cyclic nucleotide-binding" evidence="4">
    <location>
        <begin position="30"/>
        <end position="104"/>
    </location>
</feature>
<organism evidence="6 7">
    <name type="scientific">Massilia cavernae</name>
    <dbReference type="NCBI Taxonomy" id="2320864"/>
    <lineage>
        <taxon>Bacteria</taxon>
        <taxon>Pseudomonadati</taxon>
        <taxon>Pseudomonadota</taxon>
        <taxon>Betaproteobacteria</taxon>
        <taxon>Burkholderiales</taxon>
        <taxon>Oxalobacteraceae</taxon>
        <taxon>Telluria group</taxon>
        <taxon>Massilia</taxon>
    </lineage>
</organism>
<dbReference type="InterPro" id="IPR014710">
    <property type="entry name" value="RmlC-like_jellyroll"/>
</dbReference>
<dbReference type="InterPro" id="IPR000595">
    <property type="entry name" value="cNMP-bd_dom"/>
</dbReference>
<dbReference type="Proteomes" id="UP000284006">
    <property type="component" value="Unassembled WGS sequence"/>
</dbReference>
<dbReference type="AlphaFoldDB" id="A0A418XA55"/>
<dbReference type="PROSITE" id="PS50042">
    <property type="entry name" value="CNMP_BINDING_3"/>
    <property type="match status" value="1"/>
</dbReference>
<evidence type="ECO:0000313" key="7">
    <source>
        <dbReference type="Proteomes" id="UP000284006"/>
    </source>
</evidence>
<evidence type="ECO:0000256" key="1">
    <source>
        <dbReference type="ARBA" id="ARBA00023015"/>
    </source>
</evidence>
<dbReference type="GO" id="GO:0003700">
    <property type="term" value="F:DNA-binding transcription factor activity"/>
    <property type="evidence" value="ECO:0007669"/>
    <property type="project" value="TreeGrafter"/>
</dbReference>
<dbReference type="SMART" id="SM00100">
    <property type="entry name" value="cNMP"/>
    <property type="match status" value="1"/>
</dbReference>
<dbReference type="PANTHER" id="PTHR24567:SF75">
    <property type="entry name" value="FUMARATE AND NITRATE REDUCTION REGULATORY PROTEIN"/>
    <property type="match status" value="1"/>
</dbReference>